<dbReference type="GO" id="GO:0003677">
    <property type="term" value="F:DNA binding"/>
    <property type="evidence" value="ECO:0007669"/>
    <property type="project" value="InterPro"/>
</dbReference>
<evidence type="ECO:0000313" key="2">
    <source>
        <dbReference type="EMBL" id="SHL00643.1"/>
    </source>
</evidence>
<accession>A0A1M6X3Z0</accession>
<sequence length="190" mass="21395">MSDRYGPAPGQRFLEDMRIKGLQPKTLYLRRMRDVSWFPGHAPDSSRPADLRAFQLDMKARGVGAPTFNSRHTDLRFFFATTCPHPEMKRHMCDQRAAGKIPVVLSAKEVARLLEAAPGPWPKQSGGLQSCLRWRVAGQRSHPSEGWRYRARGASPTHLPEARPAGRLFPGRNRVDPISTRQLNRAFGVA</sequence>
<gene>
    <name evidence="2" type="ORF">SAMN05444414_103279</name>
</gene>
<feature type="region of interest" description="Disordered" evidence="1">
    <location>
        <begin position="146"/>
        <end position="175"/>
    </location>
</feature>
<reference evidence="3" key="1">
    <citation type="submission" date="2016-11" db="EMBL/GenBank/DDBJ databases">
        <authorList>
            <person name="Varghese N."/>
            <person name="Submissions S."/>
        </authorList>
    </citation>
    <scope>NUCLEOTIDE SEQUENCE [LARGE SCALE GENOMIC DNA]</scope>
    <source>
        <strain evidence="3">DSM 29327</strain>
    </source>
</reference>
<keyword evidence="3" id="KW-1185">Reference proteome</keyword>
<evidence type="ECO:0000256" key="1">
    <source>
        <dbReference type="SAM" id="MobiDB-lite"/>
    </source>
</evidence>
<dbReference type="InterPro" id="IPR011010">
    <property type="entry name" value="DNA_brk_join_enz"/>
</dbReference>
<dbReference type="AlphaFoldDB" id="A0A1M6X3Z0"/>
<name>A0A1M6X3Z0_9RHOB</name>
<dbReference type="SUPFAM" id="SSF56349">
    <property type="entry name" value="DNA breaking-rejoining enzymes"/>
    <property type="match status" value="1"/>
</dbReference>
<dbReference type="EMBL" id="FRBN01000003">
    <property type="protein sequence ID" value="SHL00643.1"/>
    <property type="molecule type" value="Genomic_DNA"/>
</dbReference>
<dbReference type="Proteomes" id="UP000184191">
    <property type="component" value="Unassembled WGS sequence"/>
</dbReference>
<evidence type="ECO:0000313" key="3">
    <source>
        <dbReference type="Proteomes" id="UP000184191"/>
    </source>
</evidence>
<proteinExistence type="predicted"/>
<protein>
    <submittedName>
        <fullName evidence="2">Uncharacterized protein</fullName>
    </submittedName>
</protein>
<dbReference type="STRING" id="1054996.SAMN05444414_103279"/>
<organism evidence="2 3">
    <name type="scientific">Roseovarius marisflavi</name>
    <dbReference type="NCBI Taxonomy" id="1054996"/>
    <lineage>
        <taxon>Bacteria</taxon>
        <taxon>Pseudomonadati</taxon>
        <taxon>Pseudomonadota</taxon>
        <taxon>Alphaproteobacteria</taxon>
        <taxon>Rhodobacterales</taxon>
        <taxon>Roseobacteraceae</taxon>
        <taxon>Roseovarius</taxon>
    </lineage>
</organism>